<feature type="transmembrane region" description="Helical" evidence="5">
    <location>
        <begin position="331"/>
        <end position="351"/>
    </location>
</feature>
<dbReference type="PANTHER" id="PTHR23514:SF13">
    <property type="entry name" value="INNER MEMBRANE PROTEIN YBJJ"/>
    <property type="match status" value="1"/>
</dbReference>
<dbReference type="InterPro" id="IPR036259">
    <property type="entry name" value="MFS_trans_sf"/>
</dbReference>
<feature type="transmembrane region" description="Helical" evidence="5">
    <location>
        <begin position="81"/>
        <end position="103"/>
    </location>
</feature>
<proteinExistence type="predicted"/>
<accession>A0A5C1NIB6</accession>
<dbReference type="InterPro" id="IPR051788">
    <property type="entry name" value="MFS_Transporter"/>
</dbReference>
<keyword evidence="7" id="KW-1185">Reference proteome</keyword>
<evidence type="ECO:0000313" key="7">
    <source>
        <dbReference type="Proteomes" id="UP000324285"/>
    </source>
</evidence>
<keyword evidence="2 5" id="KW-0812">Transmembrane</keyword>
<feature type="transmembrane region" description="Helical" evidence="5">
    <location>
        <begin position="296"/>
        <end position="319"/>
    </location>
</feature>
<feature type="transmembrane region" description="Helical" evidence="5">
    <location>
        <begin position="202"/>
        <end position="222"/>
    </location>
</feature>
<dbReference type="InterPro" id="IPR011701">
    <property type="entry name" value="MFS"/>
</dbReference>
<name>A0A5C1NIB6_9GAMM</name>
<keyword evidence="4 5" id="KW-0472">Membrane</keyword>
<evidence type="ECO:0000256" key="2">
    <source>
        <dbReference type="ARBA" id="ARBA00022692"/>
    </source>
</evidence>
<keyword evidence="3 5" id="KW-1133">Transmembrane helix</keyword>
<evidence type="ECO:0000256" key="4">
    <source>
        <dbReference type="ARBA" id="ARBA00023136"/>
    </source>
</evidence>
<feature type="transmembrane region" description="Helical" evidence="5">
    <location>
        <begin position="169"/>
        <end position="190"/>
    </location>
</feature>
<feature type="transmembrane region" description="Helical" evidence="5">
    <location>
        <begin position="52"/>
        <end position="74"/>
    </location>
</feature>
<protein>
    <submittedName>
        <fullName evidence="6">MFS transporter</fullName>
    </submittedName>
</protein>
<gene>
    <name evidence="6" type="ORF">E4T21_09810</name>
</gene>
<feature type="transmembrane region" description="Helical" evidence="5">
    <location>
        <begin position="21"/>
        <end position="40"/>
    </location>
</feature>
<dbReference type="RefSeq" id="WP_149284826.1">
    <property type="nucleotide sequence ID" value="NZ_CP038437.2"/>
</dbReference>
<dbReference type="Pfam" id="PF07690">
    <property type="entry name" value="MFS_1"/>
    <property type="match status" value="1"/>
</dbReference>
<reference evidence="6" key="1">
    <citation type="submission" date="2021-02" db="EMBL/GenBank/DDBJ databases">
        <title>Strain Y2R2, a novel species of the genus Halomonas.</title>
        <authorList>
            <person name="Huang H."/>
        </authorList>
    </citation>
    <scope>NUCLEOTIDE SEQUENCE</scope>
    <source>
        <strain evidence="6">Y2R2</strain>
    </source>
</reference>
<dbReference type="GO" id="GO:0016020">
    <property type="term" value="C:membrane"/>
    <property type="evidence" value="ECO:0007669"/>
    <property type="project" value="UniProtKB-SubCell"/>
</dbReference>
<organism evidence="6 7">
    <name type="scientific">Halomonas binhaiensis</name>
    <dbReference type="NCBI Taxonomy" id="2562282"/>
    <lineage>
        <taxon>Bacteria</taxon>
        <taxon>Pseudomonadati</taxon>
        <taxon>Pseudomonadota</taxon>
        <taxon>Gammaproteobacteria</taxon>
        <taxon>Oceanospirillales</taxon>
        <taxon>Halomonadaceae</taxon>
        <taxon>Halomonas</taxon>
    </lineage>
</organism>
<evidence type="ECO:0000313" key="6">
    <source>
        <dbReference type="EMBL" id="QEM81815.1"/>
    </source>
</evidence>
<dbReference type="KEGG" id="hbh:E4T21_09810"/>
<feature type="transmembrane region" description="Helical" evidence="5">
    <location>
        <begin position="242"/>
        <end position="261"/>
    </location>
</feature>
<feature type="transmembrane region" description="Helical" evidence="5">
    <location>
        <begin position="357"/>
        <end position="379"/>
    </location>
</feature>
<dbReference type="SUPFAM" id="SSF103473">
    <property type="entry name" value="MFS general substrate transporter"/>
    <property type="match status" value="1"/>
</dbReference>
<feature type="transmembrane region" description="Helical" evidence="5">
    <location>
        <begin position="109"/>
        <end position="130"/>
    </location>
</feature>
<evidence type="ECO:0000256" key="5">
    <source>
        <dbReference type="SAM" id="Phobius"/>
    </source>
</evidence>
<dbReference type="AlphaFoldDB" id="A0A5C1NIB6"/>
<dbReference type="EMBL" id="CP038437">
    <property type="protein sequence ID" value="QEM81815.1"/>
    <property type="molecule type" value="Genomic_DNA"/>
</dbReference>
<evidence type="ECO:0000256" key="3">
    <source>
        <dbReference type="ARBA" id="ARBA00022989"/>
    </source>
</evidence>
<comment type="subcellular location">
    <subcellularLocation>
        <location evidence="1">Membrane</location>
        <topology evidence="1">Multi-pass membrane protein</topology>
    </subcellularLocation>
</comment>
<dbReference type="Proteomes" id="UP000324285">
    <property type="component" value="Chromosome"/>
</dbReference>
<dbReference type="CDD" id="cd17393">
    <property type="entry name" value="MFS_MosC_like"/>
    <property type="match status" value="1"/>
</dbReference>
<dbReference type="PANTHER" id="PTHR23514">
    <property type="entry name" value="BYPASS OF STOP CODON PROTEIN 6"/>
    <property type="match status" value="1"/>
</dbReference>
<evidence type="ECO:0000256" key="1">
    <source>
        <dbReference type="ARBA" id="ARBA00004141"/>
    </source>
</evidence>
<sequence>MTTLQCELDGVQQRRERATRITFLIAGIAIAAWAPLVPYLKNSLAIDDGGLGLLLLCLGLGSLVAMPVTSALVVRMGARRVIVMSALVCLSCLPLLAGVSSFLAAFFTLLLFGASIGMLDVAMNLQAVAVERTSGRSLMSGFHGLFSLGSIVGVSAMMGLLTLGLPPTWATGMVVMAALLGLAMAWGGLLNEVSADRSAPTFALPRGIVLLLGAICAISFLVEGAMLDWIGVLLHEYRDVSTAWAGLGYALFSVSMTVGRLSGDQLIGRFGHVPLVTLGTALAAFGMLLISLVPHWLVAGLGAMLVGLGCSNLVPIMFSLAGRQTLMPERVALPAVVTLGYAGLLAGPAAIGHVANMTSLVMALVMLALLLVAATVMGARLPRSRYLKLD</sequence>
<dbReference type="OrthoDB" id="9810941at2"/>
<dbReference type="Gene3D" id="1.20.1250.20">
    <property type="entry name" value="MFS general substrate transporter like domains"/>
    <property type="match status" value="2"/>
</dbReference>
<feature type="transmembrane region" description="Helical" evidence="5">
    <location>
        <begin position="142"/>
        <end position="163"/>
    </location>
</feature>
<dbReference type="GO" id="GO:0022857">
    <property type="term" value="F:transmembrane transporter activity"/>
    <property type="evidence" value="ECO:0007669"/>
    <property type="project" value="InterPro"/>
</dbReference>
<feature type="transmembrane region" description="Helical" evidence="5">
    <location>
        <begin position="273"/>
        <end position="290"/>
    </location>
</feature>